<sequence>MDKNELRKHYTALRSALGPTQIDSLSIAISNRLLQLPLWQGSYYHIFLPIPSKNEIDTSHILTILFGKDKNVVIPKVVGNTLENYLLTDQTKLKTSSWGVPEPMDGLSVPEKLIDVVFIPLLAYDEQGNRVGYGKGFYDGLLAKCKPDTLKVGLSLFGPEKKIGDVRKEDIPLDYCVTPEQVYRF</sequence>
<protein>
    <recommendedName>
        <fullName evidence="5">5-formyltetrahydrofolate cyclo-ligase</fullName>
        <ecNumber evidence="5">6.3.3.2</ecNumber>
    </recommendedName>
</protein>
<comment type="cofactor">
    <cofactor evidence="5">
        <name>Mg(2+)</name>
        <dbReference type="ChEBI" id="CHEBI:18420"/>
    </cofactor>
</comment>
<dbReference type="Gene3D" id="3.40.50.10420">
    <property type="entry name" value="NagB/RpiA/CoA transferase-like"/>
    <property type="match status" value="1"/>
</dbReference>
<dbReference type="GO" id="GO:0046872">
    <property type="term" value="F:metal ion binding"/>
    <property type="evidence" value="ECO:0007669"/>
    <property type="project" value="UniProtKB-KW"/>
</dbReference>
<evidence type="ECO:0000313" key="6">
    <source>
        <dbReference type="EMBL" id="PCE62846.1"/>
    </source>
</evidence>
<feature type="binding site" evidence="4">
    <location>
        <position position="50"/>
    </location>
    <ligand>
        <name>substrate</name>
    </ligand>
</feature>
<dbReference type="AlphaFoldDB" id="A0A2A4G4E0"/>
<dbReference type="NCBIfam" id="TIGR02727">
    <property type="entry name" value="MTHFS_bact"/>
    <property type="match status" value="1"/>
</dbReference>
<evidence type="ECO:0000256" key="5">
    <source>
        <dbReference type="RuleBase" id="RU361279"/>
    </source>
</evidence>
<name>A0A2A4G4E0_9FLAO</name>
<dbReference type="OrthoDB" id="9801938at2"/>
<dbReference type="EC" id="6.3.3.2" evidence="5"/>
<keyword evidence="5" id="KW-0479">Metal-binding</keyword>
<keyword evidence="5" id="KW-0460">Magnesium</keyword>
<gene>
    <name evidence="6" type="ORF">B7P33_16330</name>
</gene>
<dbReference type="InterPro" id="IPR037171">
    <property type="entry name" value="NagB/RpiA_transferase-like"/>
</dbReference>
<accession>A0A2A4G4E0</accession>
<keyword evidence="7" id="KW-1185">Reference proteome</keyword>
<dbReference type="PIRSF" id="PIRSF006806">
    <property type="entry name" value="FTHF_cligase"/>
    <property type="match status" value="1"/>
</dbReference>
<evidence type="ECO:0000256" key="4">
    <source>
        <dbReference type="PIRSR" id="PIRSR006806-1"/>
    </source>
</evidence>
<dbReference type="GO" id="GO:0030272">
    <property type="term" value="F:5-formyltetrahydrofolate cyclo-ligase activity"/>
    <property type="evidence" value="ECO:0007669"/>
    <property type="project" value="UniProtKB-EC"/>
</dbReference>
<dbReference type="InterPro" id="IPR024185">
    <property type="entry name" value="FTHF_cligase-like_sf"/>
</dbReference>
<comment type="catalytic activity">
    <reaction evidence="5">
        <text>(6S)-5-formyl-5,6,7,8-tetrahydrofolate + ATP = (6R)-5,10-methenyltetrahydrofolate + ADP + phosphate</text>
        <dbReference type="Rhea" id="RHEA:10488"/>
        <dbReference type="ChEBI" id="CHEBI:30616"/>
        <dbReference type="ChEBI" id="CHEBI:43474"/>
        <dbReference type="ChEBI" id="CHEBI:57455"/>
        <dbReference type="ChEBI" id="CHEBI:57457"/>
        <dbReference type="ChEBI" id="CHEBI:456216"/>
        <dbReference type="EC" id="6.3.3.2"/>
    </reaction>
</comment>
<dbReference type="GO" id="GO:0035999">
    <property type="term" value="P:tetrahydrofolate interconversion"/>
    <property type="evidence" value="ECO:0007669"/>
    <property type="project" value="TreeGrafter"/>
</dbReference>
<dbReference type="EMBL" id="NBWU01000007">
    <property type="protein sequence ID" value="PCE62846.1"/>
    <property type="molecule type" value="Genomic_DNA"/>
</dbReference>
<dbReference type="InterPro" id="IPR002698">
    <property type="entry name" value="FTHF_cligase"/>
</dbReference>
<evidence type="ECO:0000313" key="7">
    <source>
        <dbReference type="Proteomes" id="UP000219559"/>
    </source>
</evidence>
<keyword evidence="2 4" id="KW-0547">Nucleotide-binding</keyword>
<dbReference type="PANTHER" id="PTHR23407">
    <property type="entry name" value="ATPASE INHIBITOR/5-FORMYLTETRAHYDROFOLATE CYCLO-LIGASE"/>
    <property type="match status" value="1"/>
</dbReference>
<organism evidence="6 7">
    <name type="scientific">Sediminicola luteus</name>
    <dbReference type="NCBI Taxonomy" id="319238"/>
    <lineage>
        <taxon>Bacteria</taxon>
        <taxon>Pseudomonadati</taxon>
        <taxon>Bacteroidota</taxon>
        <taxon>Flavobacteriia</taxon>
        <taxon>Flavobacteriales</taxon>
        <taxon>Flavobacteriaceae</taxon>
        <taxon>Sediminicola</taxon>
    </lineage>
</organism>
<comment type="similarity">
    <text evidence="1 5">Belongs to the 5-formyltetrahydrofolate cyclo-ligase family.</text>
</comment>
<keyword evidence="3 4" id="KW-0067">ATP-binding</keyword>
<feature type="binding site" evidence="4">
    <location>
        <position position="55"/>
    </location>
    <ligand>
        <name>substrate</name>
    </ligand>
</feature>
<reference evidence="6 7" key="1">
    <citation type="submission" date="2017-04" db="EMBL/GenBank/DDBJ databases">
        <title>A new member of the family Flavobacteriaceae isolated from ascidians.</title>
        <authorList>
            <person name="Chen L."/>
        </authorList>
    </citation>
    <scope>NUCLEOTIDE SEQUENCE [LARGE SCALE GENOMIC DNA]</scope>
    <source>
        <strain evidence="6 7">HQA918</strain>
    </source>
</reference>
<dbReference type="Proteomes" id="UP000219559">
    <property type="component" value="Unassembled WGS sequence"/>
</dbReference>
<dbReference type="GO" id="GO:0005524">
    <property type="term" value="F:ATP binding"/>
    <property type="evidence" value="ECO:0007669"/>
    <property type="project" value="UniProtKB-KW"/>
</dbReference>
<keyword evidence="6" id="KW-0436">Ligase</keyword>
<proteinExistence type="inferred from homology"/>
<evidence type="ECO:0000256" key="2">
    <source>
        <dbReference type="ARBA" id="ARBA00022741"/>
    </source>
</evidence>
<dbReference type="PANTHER" id="PTHR23407:SF1">
    <property type="entry name" value="5-FORMYLTETRAHYDROFOLATE CYCLO-LIGASE"/>
    <property type="match status" value="1"/>
</dbReference>
<dbReference type="RefSeq" id="WP_097440955.1">
    <property type="nucleotide sequence ID" value="NZ_KZ300477.1"/>
</dbReference>
<dbReference type="SUPFAM" id="SSF100950">
    <property type="entry name" value="NagB/RpiA/CoA transferase-like"/>
    <property type="match status" value="1"/>
</dbReference>
<evidence type="ECO:0000256" key="3">
    <source>
        <dbReference type="ARBA" id="ARBA00022840"/>
    </source>
</evidence>
<evidence type="ECO:0000256" key="1">
    <source>
        <dbReference type="ARBA" id="ARBA00010638"/>
    </source>
</evidence>
<feature type="binding site" evidence="4">
    <location>
        <begin position="130"/>
        <end position="138"/>
    </location>
    <ligand>
        <name>ATP</name>
        <dbReference type="ChEBI" id="CHEBI:30616"/>
    </ligand>
</feature>
<feature type="binding site" evidence="4">
    <location>
        <begin position="3"/>
        <end position="7"/>
    </location>
    <ligand>
        <name>ATP</name>
        <dbReference type="ChEBI" id="CHEBI:30616"/>
    </ligand>
</feature>
<comment type="caution">
    <text evidence="6">The sequence shown here is derived from an EMBL/GenBank/DDBJ whole genome shotgun (WGS) entry which is preliminary data.</text>
</comment>
<dbReference type="Pfam" id="PF01812">
    <property type="entry name" value="5-FTHF_cyc-lig"/>
    <property type="match status" value="1"/>
</dbReference>
<dbReference type="GO" id="GO:0009396">
    <property type="term" value="P:folic acid-containing compound biosynthetic process"/>
    <property type="evidence" value="ECO:0007669"/>
    <property type="project" value="TreeGrafter"/>
</dbReference>